<dbReference type="InterPro" id="IPR050987">
    <property type="entry name" value="AtrR-like"/>
</dbReference>
<dbReference type="GO" id="GO:0008270">
    <property type="term" value="F:zinc ion binding"/>
    <property type="evidence" value="ECO:0007669"/>
    <property type="project" value="InterPro"/>
</dbReference>
<dbReference type="AlphaFoldDB" id="A0A2P4ZKZ5"/>
<comment type="caution">
    <text evidence="3">The sequence shown here is derived from an EMBL/GenBank/DDBJ whole genome shotgun (WGS) entry which is preliminary data.</text>
</comment>
<dbReference type="GeneID" id="29982777"/>
<protein>
    <submittedName>
        <fullName evidence="3">Tall aerial hyphae-4</fullName>
    </submittedName>
</protein>
<proteinExistence type="predicted"/>
<gene>
    <name evidence="3" type="ORF">TGAM01_v206054</name>
</gene>
<organism evidence="3 4">
    <name type="scientific">Trichoderma gamsii</name>
    <dbReference type="NCBI Taxonomy" id="398673"/>
    <lineage>
        <taxon>Eukaryota</taxon>
        <taxon>Fungi</taxon>
        <taxon>Dikarya</taxon>
        <taxon>Ascomycota</taxon>
        <taxon>Pezizomycotina</taxon>
        <taxon>Sordariomycetes</taxon>
        <taxon>Hypocreomycetidae</taxon>
        <taxon>Hypocreales</taxon>
        <taxon>Hypocreaceae</taxon>
        <taxon>Trichoderma</taxon>
    </lineage>
</organism>
<keyword evidence="4" id="KW-1185">Reference proteome</keyword>
<name>A0A2P4ZKZ5_9HYPO</name>
<evidence type="ECO:0000313" key="4">
    <source>
        <dbReference type="Proteomes" id="UP000054821"/>
    </source>
</evidence>
<evidence type="ECO:0000256" key="1">
    <source>
        <dbReference type="ARBA" id="ARBA00023242"/>
    </source>
</evidence>
<evidence type="ECO:0000313" key="3">
    <source>
        <dbReference type="EMBL" id="PON24973.1"/>
    </source>
</evidence>
<dbReference type="Proteomes" id="UP000054821">
    <property type="component" value="Unassembled WGS sequence"/>
</dbReference>
<keyword evidence="1" id="KW-0539">Nucleus</keyword>
<dbReference type="PANTHER" id="PTHR46910:SF17">
    <property type="entry name" value="SCFA-RELATED"/>
    <property type="match status" value="1"/>
</dbReference>
<dbReference type="PANTHER" id="PTHR46910">
    <property type="entry name" value="TRANSCRIPTION FACTOR PDR1"/>
    <property type="match status" value="1"/>
</dbReference>
<dbReference type="GO" id="GO:0006351">
    <property type="term" value="P:DNA-templated transcription"/>
    <property type="evidence" value="ECO:0007669"/>
    <property type="project" value="InterPro"/>
</dbReference>
<dbReference type="CDD" id="cd12148">
    <property type="entry name" value="fungal_TF_MHR"/>
    <property type="match status" value="1"/>
</dbReference>
<dbReference type="InterPro" id="IPR007219">
    <property type="entry name" value="XnlR_reg_dom"/>
</dbReference>
<dbReference type="RefSeq" id="XP_018664201.2">
    <property type="nucleotide sequence ID" value="XM_018802694.2"/>
</dbReference>
<dbReference type="GO" id="GO:0003700">
    <property type="term" value="F:DNA-binding transcription factor activity"/>
    <property type="evidence" value="ECO:0007669"/>
    <property type="project" value="InterPro"/>
</dbReference>
<accession>A0A2P4ZKZ5</accession>
<reference evidence="3 4" key="1">
    <citation type="journal article" date="2016" name="Genome Announc.">
        <title>Draft Whole-Genome Sequence of Trichoderma gamsii T6085, a Promising Biocontrol Agent of Fusarium Head Blight on Wheat.</title>
        <authorList>
            <person name="Baroncelli R."/>
            <person name="Zapparata A."/>
            <person name="Piaggeschi G."/>
            <person name="Sarrocco S."/>
            <person name="Vannacci G."/>
        </authorList>
    </citation>
    <scope>NUCLEOTIDE SEQUENCE [LARGE SCALE GENOMIC DNA]</scope>
    <source>
        <strain evidence="3 4">T6085</strain>
    </source>
</reference>
<sequence length="604" mass="67930">MILLPDIKTATLLVNNYFDKIHWFVLVFHQREFRDQFQQLYASDWQNLDEQKCRLGFVSVFLAVCAVSIQYTSSDQKHNLEDTGIEQLVLQDEILDALRLKLIDIASLGSLESIQTCVLLGTYYLYHGQPELAWPICGCGLRIAQALNLHRQSSSGSSTPDLDDPLQRAQESRKRCWWAIYDIETFCSMLYGFPLSISDRDCDVKPLHPYAVRSLDSPGDSVFRRAAGQPTLLSYKYFMVQLSIIVKAVLGDLYGLHRSSEEPQRRGDKYELKQLVETITRLDARLQKWSQSLPVRLSLKEAIKASTSSVPNSLDRCFEDHLFQLQALALKLGFDNARILIYRPLLSYRRVATSHATSQSSVTQDRQATDPFQTSIQICRDAALQISLLGSLPIFQQVADTYAVSFVSQHLFTAGLTLSILTSLEPLSRESHESKMGLRRLMEMQTGLKSKSIIAEQGFGILKTLMSLLLEKEAKKLLDFETKGTGDQILPNPQHLISLPQSPHQADIQASDQSTVSPMETSKDIFTSIALPANSPSFVDNDNMLRFDIGEDPSMIQALFNFEQGSEENTHANTSMELSGMASLIDNSFGGQDLGWIWSIDSYT</sequence>
<dbReference type="Pfam" id="PF04082">
    <property type="entry name" value="Fungal_trans"/>
    <property type="match status" value="1"/>
</dbReference>
<evidence type="ECO:0000259" key="2">
    <source>
        <dbReference type="SMART" id="SM00906"/>
    </source>
</evidence>
<dbReference type="SMART" id="SM00906">
    <property type="entry name" value="Fungal_trans"/>
    <property type="match status" value="1"/>
</dbReference>
<feature type="domain" description="Xylanolytic transcriptional activator regulatory" evidence="2">
    <location>
        <begin position="133"/>
        <end position="212"/>
    </location>
</feature>
<dbReference type="EMBL" id="JPDN02000020">
    <property type="protein sequence ID" value="PON24973.1"/>
    <property type="molecule type" value="Genomic_DNA"/>
</dbReference>
<dbReference type="GO" id="GO:0003677">
    <property type="term" value="F:DNA binding"/>
    <property type="evidence" value="ECO:0007669"/>
    <property type="project" value="InterPro"/>
</dbReference>